<organism evidence="2 3">
    <name type="scientific">Nonomuraea angiospora</name>
    <dbReference type="NCBI Taxonomy" id="46172"/>
    <lineage>
        <taxon>Bacteria</taxon>
        <taxon>Bacillati</taxon>
        <taxon>Actinomycetota</taxon>
        <taxon>Actinomycetes</taxon>
        <taxon>Streptosporangiales</taxon>
        <taxon>Streptosporangiaceae</taxon>
        <taxon>Nonomuraea</taxon>
    </lineage>
</organism>
<gene>
    <name evidence="2" type="ORF">H4W80_004568</name>
</gene>
<keyword evidence="3" id="KW-1185">Reference proteome</keyword>
<reference evidence="2 3" key="1">
    <citation type="submission" date="2020-10" db="EMBL/GenBank/DDBJ databases">
        <title>Sequencing the genomes of 1000 actinobacteria strains.</title>
        <authorList>
            <person name="Klenk H.-P."/>
        </authorList>
    </citation>
    <scope>NUCLEOTIDE SEQUENCE [LARGE SCALE GENOMIC DNA]</scope>
    <source>
        <strain evidence="2 3">DSM 43173</strain>
    </source>
</reference>
<feature type="region of interest" description="Disordered" evidence="1">
    <location>
        <begin position="208"/>
        <end position="238"/>
    </location>
</feature>
<accession>A0ABR9M091</accession>
<feature type="compositionally biased region" description="Basic and acidic residues" evidence="1">
    <location>
        <begin position="229"/>
        <end position="238"/>
    </location>
</feature>
<sequence>MIGRRAVPRRLPINGRGDTGARGSGAGCLASWGGAGRFLGARCSGGGWLGARWGAGGHADVAWRAGGHAGARWGAGGRVDVRWGAGGRVGACQGSGGRLERSIKRWRCGSLRGLVAAPGDGWAWPVRRASGWIGVRATCGSSASAPVWESVRTSAWASGSRGLRSSARVRLRARVSSLARVRAAGGGRWALVTIGLDRRWRGSLERLERPGRAPSGEPGVGRACGAGRIVRDSREGAR</sequence>
<evidence type="ECO:0000313" key="2">
    <source>
        <dbReference type="EMBL" id="MBE1586310.1"/>
    </source>
</evidence>
<name>A0ABR9M091_9ACTN</name>
<protein>
    <submittedName>
        <fullName evidence="2">Uncharacterized protein</fullName>
    </submittedName>
</protein>
<dbReference type="Proteomes" id="UP000633509">
    <property type="component" value="Unassembled WGS sequence"/>
</dbReference>
<evidence type="ECO:0000313" key="3">
    <source>
        <dbReference type="Proteomes" id="UP000633509"/>
    </source>
</evidence>
<evidence type="ECO:0000256" key="1">
    <source>
        <dbReference type="SAM" id="MobiDB-lite"/>
    </source>
</evidence>
<dbReference type="EMBL" id="JADBEK010000001">
    <property type="protein sequence ID" value="MBE1586310.1"/>
    <property type="molecule type" value="Genomic_DNA"/>
</dbReference>
<proteinExistence type="predicted"/>
<comment type="caution">
    <text evidence="2">The sequence shown here is derived from an EMBL/GenBank/DDBJ whole genome shotgun (WGS) entry which is preliminary data.</text>
</comment>